<dbReference type="Proteomes" id="UP000324162">
    <property type="component" value="Unassembled WGS sequence"/>
</dbReference>
<dbReference type="InterPro" id="IPR041224">
    <property type="entry name" value="BPA_C"/>
</dbReference>
<reference evidence="4 5" key="1">
    <citation type="submission" date="2019-01" db="EMBL/GenBank/DDBJ databases">
        <title>Genome sequences of marine Pseudoalteromonas species.</title>
        <authorList>
            <person name="Boraston A.B."/>
            <person name="Hehemann J.-H."/>
            <person name="Vickers C.J."/>
            <person name="Salama-Alber O."/>
            <person name="Abe K."/>
            <person name="Hettle A.J."/>
        </authorList>
    </citation>
    <scope>NUCLEOTIDE SEQUENCE [LARGE SCALE GENOMIC DNA]</scope>
    <source>
        <strain evidence="4 5">PS42</strain>
    </source>
</reference>
<feature type="domain" description="Porphyranase beta-sandwich" evidence="3">
    <location>
        <begin position="465"/>
        <end position="569"/>
    </location>
</feature>
<evidence type="ECO:0000313" key="4">
    <source>
        <dbReference type="EMBL" id="KAA1158739.1"/>
    </source>
</evidence>
<dbReference type="AlphaFoldDB" id="A0AB73BEU7"/>
<feature type="domain" description="Beta-porphyranase A C-terminal" evidence="2">
    <location>
        <begin position="579"/>
        <end position="678"/>
    </location>
</feature>
<sequence>MITKYNKKWSLQKVAVTLLLTTTSNSFSIVHAAENKVSVDVNLDTKHRIGNIERFNREKFISLHSAPTENEWDHDNKGNNAKSDLIGSFINGYDVYFGRDTGYMKNQLFSQKQDSNRLGFIDESVLTTKGNAAINSFENGNATRFVNARRFKNRSKDMVVGGQVHPYYPDGTNIGNSNWAFSQKNTNQEPIGTATGHYMGQFLQKYFAQTNTAVGAPKPAYLEVVNEPLYDLNIAPKNGRDKAPIAEIFKYHKSVAQEIRKTNNQTLNKNINVAGYTVAFPNYDWDNFERWESNDKLFIDTAGADMDVFSIHLYDFPTHPRGEEYRRGSNVEATLDMLEQYSNIKFGRTKPLLISEYGASVHALRNKPWSQVRDAEKLRGYNALLTHFLERPDVIAKAIPFIPVKAEWGRHSDTGYPYENRLMRQQFENAGQTGTDWIYTDLVKFFQLWSEVKGIHVDSWASDLDIMVDAYVQNNKAHIIMTSLEFQDTDVALKALGNDGNTIKSVQVKTLSYDNNNHAKLAIKTMSSVPKTVSLPKESTQIMTITYHNKINIDKVNQQNKYYATTYKQPIKANVDIYFNIKDVEVGAQGEAVLRLGIGREHGKSLTPIVNVNNVPVEVPTDFRGYDQKQGKTRNGRASFFGVIEIPVSHDLLQGNNWIRINFDDAGGFVTSAALQVVNSSDEITRSL</sequence>
<dbReference type="Pfam" id="PF18040">
    <property type="entry name" value="BPA_C"/>
    <property type="match status" value="1"/>
</dbReference>
<evidence type="ECO:0000256" key="1">
    <source>
        <dbReference type="SAM" id="SignalP"/>
    </source>
</evidence>
<dbReference type="InterPro" id="IPR017853">
    <property type="entry name" value="GH"/>
</dbReference>
<proteinExistence type="predicted"/>
<accession>A0AB73BEU7</accession>
<comment type="caution">
    <text evidence="4">The sequence shown here is derived from an EMBL/GenBank/DDBJ whole genome shotgun (WGS) entry which is preliminary data.</text>
</comment>
<gene>
    <name evidence="4" type="ORF">EU508_14680</name>
</gene>
<dbReference type="CDD" id="cd21510">
    <property type="entry name" value="agarase_cat"/>
    <property type="match status" value="1"/>
</dbReference>
<dbReference type="Pfam" id="PF18206">
    <property type="entry name" value="Porphyrn_cat_1"/>
    <property type="match status" value="1"/>
</dbReference>
<name>A0AB73BEU7_9GAMM</name>
<dbReference type="Gene3D" id="2.60.120.1200">
    <property type="match status" value="1"/>
</dbReference>
<evidence type="ECO:0000313" key="5">
    <source>
        <dbReference type="Proteomes" id="UP000324162"/>
    </source>
</evidence>
<feature type="chain" id="PRO_5044498960" evidence="1">
    <location>
        <begin position="33"/>
        <end position="688"/>
    </location>
</feature>
<feature type="signal peptide" evidence="1">
    <location>
        <begin position="1"/>
        <end position="32"/>
    </location>
</feature>
<dbReference type="RefSeq" id="WP_149614725.1">
    <property type="nucleotide sequence ID" value="NZ_SEUK01000052.1"/>
</dbReference>
<dbReference type="EMBL" id="SEUK01000052">
    <property type="protein sequence ID" value="KAA1158739.1"/>
    <property type="molecule type" value="Genomic_DNA"/>
</dbReference>
<dbReference type="InterPro" id="IPR040527">
    <property type="entry name" value="Beta-sand_Porphyrn"/>
</dbReference>
<keyword evidence="1" id="KW-0732">Signal</keyword>
<protein>
    <submittedName>
        <fullName evidence="4">Agarase</fullName>
    </submittedName>
</protein>
<dbReference type="SUPFAM" id="SSF51445">
    <property type="entry name" value="(Trans)glycosidases"/>
    <property type="match status" value="1"/>
</dbReference>
<evidence type="ECO:0000259" key="2">
    <source>
        <dbReference type="Pfam" id="PF18040"/>
    </source>
</evidence>
<dbReference type="Gene3D" id="3.20.20.80">
    <property type="entry name" value="Glycosidases"/>
    <property type="match status" value="1"/>
</dbReference>
<evidence type="ECO:0000259" key="3">
    <source>
        <dbReference type="Pfam" id="PF18206"/>
    </source>
</evidence>
<organism evidence="4 5">
    <name type="scientific">Pseudoalteromonas fuliginea</name>
    <dbReference type="NCBI Taxonomy" id="1872678"/>
    <lineage>
        <taxon>Bacteria</taxon>
        <taxon>Pseudomonadati</taxon>
        <taxon>Pseudomonadota</taxon>
        <taxon>Gammaproteobacteria</taxon>
        <taxon>Alteromonadales</taxon>
        <taxon>Pseudoalteromonadaceae</taxon>
        <taxon>Pseudoalteromonas</taxon>
    </lineage>
</organism>